<reference evidence="3 4" key="1">
    <citation type="submission" date="2020-08" db="EMBL/GenBank/DDBJ databases">
        <title>Isolation and characterization of novel Chlamydia from Siamese crocodiles (Crocodylus siamensis).</title>
        <authorList>
            <person name="Sariya L."/>
        </authorList>
    </citation>
    <scope>NUCLEOTIDE SEQUENCE [LARGE SCALE GENOMIC DNA]</scope>
    <source>
        <strain evidence="3 4">No. 12</strain>
    </source>
</reference>
<dbReference type="GeneID" id="301704124"/>
<dbReference type="EMBL" id="CP060791">
    <property type="protein sequence ID" value="QVE49234.1"/>
    <property type="molecule type" value="Genomic_DNA"/>
</dbReference>
<feature type="transmembrane region" description="Helical" evidence="2">
    <location>
        <begin position="569"/>
        <end position="590"/>
    </location>
</feature>
<feature type="compositionally biased region" description="Polar residues" evidence="1">
    <location>
        <begin position="8"/>
        <end position="18"/>
    </location>
</feature>
<gene>
    <name evidence="3" type="ORF">H9Q19_00790</name>
</gene>
<name>A0ABX8CE02_9CHLA</name>
<feature type="transmembrane region" description="Helical" evidence="2">
    <location>
        <begin position="508"/>
        <end position="530"/>
    </location>
</feature>
<evidence type="ECO:0000256" key="1">
    <source>
        <dbReference type="SAM" id="MobiDB-lite"/>
    </source>
</evidence>
<dbReference type="Pfam" id="PF05095">
    <property type="entry name" value="DUF687"/>
    <property type="match status" value="1"/>
</dbReference>
<dbReference type="Proteomes" id="UP000680625">
    <property type="component" value="Chromosome"/>
</dbReference>
<sequence length="597" mass="66279">MTAPTRLNPFSSSNNAQGNAEVRNDENTELVLEVGTEQASSNNQIAVISVPEAIVSVSQNRSPILATPAIRFLVQHLPPGNSLPRQYHRVGVGYVNGSSSTYREAMVEAMHLSEALGGGPVSGVYHSGRELTQRYLPFLGFLSQDSVVCQVLLAIWEEYFSQHPEGCFLQYFYGDGGHVINAALSVTPYIDRIEIIGISPTFYPRTGRVTTYRLSGDISSLLDREGFLLSQPRILSYSHNSFGVFFPSFCDPAFLEAIRSHMLDAAHVTVLHQTVGPATSLINVNAWEGILANNQVELISFSPGNSTFFDRVISLANSPLTFTDTAENYVDPGFIERCTVGLSMIVRVMDIVTLFFWTSDGQTMVSIGISAGIMGLALARYSLIVFTNSQRRRRRFRWLRLFALACAPMEILVNTADIVNALRLLIGYRMNGCDTALYAMLLNLGIFLNIQELITFPLTRIRGALQEYSFRLLSLRTSEEISEEQNQQETVVPAGRDMVQDARMVSEAALVAVHGLIFPYVSMVISMVGISLHSSCRMINGTEEDVITHPFPPFSEALEGGDVYAVSQVVNVVFCFFFFIANLVIFTRIFRVPHRRR</sequence>
<feature type="region of interest" description="Disordered" evidence="1">
    <location>
        <begin position="1"/>
        <end position="23"/>
    </location>
</feature>
<keyword evidence="2" id="KW-1133">Transmembrane helix</keyword>
<feature type="transmembrane region" description="Helical" evidence="2">
    <location>
        <begin position="436"/>
        <end position="456"/>
    </location>
</feature>
<accession>A0ABX8CE02</accession>
<dbReference type="RefSeq" id="WP_213241284.1">
    <property type="nucleotide sequence ID" value="NZ_CP060791.1"/>
</dbReference>
<feature type="transmembrane region" description="Helical" evidence="2">
    <location>
        <begin position="398"/>
        <end position="416"/>
    </location>
</feature>
<proteinExistence type="predicted"/>
<evidence type="ECO:0000313" key="3">
    <source>
        <dbReference type="EMBL" id="QVE49234.1"/>
    </source>
</evidence>
<organism evidence="3 4">
    <name type="scientific">Chlamydia crocodili</name>
    <dbReference type="NCBI Taxonomy" id="2766982"/>
    <lineage>
        <taxon>Bacteria</taxon>
        <taxon>Pseudomonadati</taxon>
        <taxon>Chlamydiota</taxon>
        <taxon>Chlamydiia</taxon>
        <taxon>Chlamydiales</taxon>
        <taxon>Chlamydiaceae</taxon>
        <taxon>Chlamydia/Chlamydophila group</taxon>
        <taxon>Chlamydia</taxon>
    </lineage>
</organism>
<protein>
    <submittedName>
        <fullName evidence="3">DUF687 family protein</fullName>
    </submittedName>
</protein>
<keyword evidence="2" id="KW-0472">Membrane</keyword>
<keyword evidence="4" id="KW-1185">Reference proteome</keyword>
<feature type="transmembrane region" description="Helical" evidence="2">
    <location>
        <begin position="364"/>
        <end position="386"/>
    </location>
</feature>
<evidence type="ECO:0000256" key="2">
    <source>
        <dbReference type="SAM" id="Phobius"/>
    </source>
</evidence>
<evidence type="ECO:0000313" key="4">
    <source>
        <dbReference type="Proteomes" id="UP000680625"/>
    </source>
</evidence>
<dbReference type="InterPro" id="IPR007787">
    <property type="entry name" value="DUF687"/>
</dbReference>
<keyword evidence="2" id="KW-0812">Transmembrane</keyword>